<proteinExistence type="predicted"/>
<reference evidence="1 2" key="1">
    <citation type="submission" date="2015-09" db="EMBL/GenBank/DDBJ databases">
        <title>Genome sequence of Acetobacterium wieringae DSM 1911.</title>
        <authorList>
            <person name="Poehlein A."/>
            <person name="Bengelsdorf F.R."/>
            <person name="Schiel-Bengelsdorf B."/>
            <person name="Duerre P."/>
            <person name="Daniel R."/>
        </authorList>
    </citation>
    <scope>NUCLEOTIDE SEQUENCE [LARGE SCALE GENOMIC DNA]</scope>
    <source>
        <strain evidence="1 2">DSM 1911</strain>
    </source>
</reference>
<protein>
    <submittedName>
        <fullName evidence="1">Uncharacterized protein</fullName>
    </submittedName>
</protein>
<dbReference type="Proteomes" id="UP000176244">
    <property type="component" value="Unassembled WGS sequence"/>
</dbReference>
<organism evidence="1 2">
    <name type="scientific">Acetobacterium wieringae</name>
    <dbReference type="NCBI Taxonomy" id="52694"/>
    <lineage>
        <taxon>Bacteria</taxon>
        <taxon>Bacillati</taxon>
        <taxon>Bacillota</taxon>
        <taxon>Clostridia</taxon>
        <taxon>Eubacteriales</taxon>
        <taxon>Eubacteriaceae</taxon>
        <taxon>Acetobacterium</taxon>
    </lineage>
</organism>
<evidence type="ECO:0000313" key="2">
    <source>
        <dbReference type="Proteomes" id="UP000176244"/>
    </source>
</evidence>
<evidence type="ECO:0000313" key="1">
    <source>
        <dbReference type="EMBL" id="OFV70608.1"/>
    </source>
</evidence>
<dbReference type="AlphaFoldDB" id="A0A1F2PH15"/>
<dbReference type="EMBL" id="LKEU01000029">
    <property type="protein sequence ID" value="OFV70608.1"/>
    <property type="molecule type" value="Genomic_DNA"/>
</dbReference>
<comment type="caution">
    <text evidence="1">The sequence shown here is derived from an EMBL/GenBank/DDBJ whole genome shotgun (WGS) entry which is preliminary data.</text>
</comment>
<dbReference type="STRING" id="52694.ACWI_18200"/>
<accession>A0A1F2PH15</accession>
<gene>
    <name evidence="1" type="ORF">ACWI_18200</name>
</gene>
<sequence>MNVMDLIKKTNLKNQIGVNMYNALLRKPMMVCFMPTIEEEFTWSKNECDEKYGIKAIHLNNFAQTFSIGSWFIKDSCISTTKIYWLNLFSAYNSQSDREMAVTLSNGSIAETFLTADEVKEAIERMYEVYSCLLPDESKMVHINCTSSEGTTVWEIDKAISKEGNSYSRALILLQEARRTGVITSKIDKYCSILECLYAINKQHKTNISYIKAVYIGKNNEEREKIINYMKEAYGVRSDCSHGDNLKYLKENNYESLKNLSSIVDDYVRRVFRKIISEKKLNYDLTPEKKANTRKYFQTLKQSIYPD</sequence>
<name>A0A1F2PH15_9FIRM</name>